<evidence type="ECO:0000313" key="2">
    <source>
        <dbReference type="Proteomes" id="UP000799755"/>
    </source>
</evidence>
<protein>
    <submittedName>
        <fullName evidence="1">Alpha/beta-hydrolase</fullName>
    </submittedName>
</protein>
<reference evidence="1" key="1">
    <citation type="journal article" date="2020" name="Stud. Mycol.">
        <title>101 Dothideomycetes genomes: a test case for predicting lifestyles and emergence of pathogens.</title>
        <authorList>
            <person name="Haridas S."/>
            <person name="Albert R."/>
            <person name="Binder M."/>
            <person name="Bloem J."/>
            <person name="Labutti K."/>
            <person name="Salamov A."/>
            <person name="Andreopoulos B."/>
            <person name="Baker S."/>
            <person name="Barry K."/>
            <person name="Bills G."/>
            <person name="Bluhm B."/>
            <person name="Cannon C."/>
            <person name="Castanera R."/>
            <person name="Culley D."/>
            <person name="Daum C."/>
            <person name="Ezra D."/>
            <person name="Gonzalez J."/>
            <person name="Henrissat B."/>
            <person name="Kuo A."/>
            <person name="Liang C."/>
            <person name="Lipzen A."/>
            <person name="Lutzoni F."/>
            <person name="Magnuson J."/>
            <person name="Mondo S."/>
            <person name="Nolan M."/>
            <person name="Ohm R."/>
            <person name="Pangilinan J."/>
            <person name="Park H.-J."/>
            <person name="Ramirez L."/>
            <person name="Alfaro M."/>
            <person name="Sun H."/>
            <person name="Tritt A."/>
            <person name="Yoshinaga Y."/>
            <person name="Zwiers L.-H."/>
            <person name="Turgeon B."/>
            <person name="Goodwin S."/>
            <person name="Spatafora J."/>
            <person name="Crous P."/>
            <person name="Grigoriev I."/>
        </authorList>
    </citation>
    <scope>NUCLEOTIDE SEQUENCE</scope>
    <source>
        <strain evidence="1">ATCC 200398</strain>
    </source>
</reference>
<gene>
    <name evidence="1" type="ORF">BDR25DRAFT_285749</name>
</gene>
<name>A0ACB6QWT3_9PLEO</name>
<evidence type="ECO:0000313" key="1">
    <source>
        <dbReference type="EMBL" id="KAF2471272.1"/>
    </source>
</evidence>
<proteinExistence type="predicted"/>
<comment type="caution">
    <text evidence="1">The sequence shown here is derived from an EMBL/GenBank/DDBJ whole genome shotgun (WGS) entry which is preliminary data.</text>
</comment>
<dbReference type="Proteomes" id="UP000799755">
    <property type="component" value="Unassembled WGS sequence"/>
</dbReference>
<keyword evidence="2" id="KW-1185">Reference proteome</keyword>
<accession>A0ACB6QWT3</accession>
<sequence length="248" mass="27489">MSKPVIVVIPGAWHTPAVFEPVKRKLESDHSYTVLSSKLPSVGSNPPPEDLSKDVETLRKLVTEAIGNGNDVVVVPHSWSGIVAGSALTGMGKKQREENGEKGGVTRIAFMCSFIAPKGVSLLDAIQHVIPDWWEVKEPHTFAKDAEIFYNDLPVSEQQHWMSLLESHAFATKKAKATANAWMEIPNSYLMCENDNAIPIFAQELMVNQAKRMGAEFEVERIKSSHSPFLSQPDRVVEFIRRAAGEKI</sequence>
<dbReference type="EMBL" id="MU003505">
    <property type="protein sequence ID" value="KAF2471272.1"/>
    <property type="molecule type" value="Genomic_DNA"/>
</dbReference>
<organism evidence="1 2">
    <name type="scientific">Lindgomyces ingoldianus</name>
    <dbReference type="NCBI Taxonomy" id="673940"/>
    <lineage>
        <taxon>Eukaryota</taxon>
        <taxon>Fungi</taxon>
        <taxon>Dikarya</taxon>
        <taxon>Ascomycota</taxon>
        <taxon>Pezizomycotina</taxon>
        <taxon>Dothideomycetes</taxon>
        <taxon>Pleosporomycetidae</taxon>
        <taxon>Pleosporales</taxon>
        <taxon>Lindgomycetaceae</taxon>
        <taxon>Lindgomyces</taxon>
    </lineage>
</organism>